<dbReference type="RefSeq" id="WP_176624595.1">
    <property type="nucleotide sequence ID" value="NZ_JABXXQ010000218.1"/>
</dbReference>
<name>A0A839UZA5_9PROT</name>
<sequence>MKTASLLAACLLLGAPMTAHAIPNPAAVFCLKMSGKPVIARLPDGGAIGLCRLPNNGIVEEWTLFRMFGGKVPAPRDNPFR</sequence>
<evidence type="ECO:0000313" key="5">
    <source>
        <dbReference type="Proteomes" id="UP000565205"/>
    </source>
</evidence>
<evidence type="ECO:0000313" key="3">
    <source>
        <dbReference type="EMBL" id="NVN30782.1"/>
    </source>
</evidence>
<evidence type="ECO:0000313" key="2">
    <source>
        <dbReference type="EMBL" id="MBB3173955.1"/>
    </source>
</evidence>
<reference evidence="2 4" key="2">
    <citation type="submission" date="2020-08" db="EMBL/GenBank/DDBJ databases">
        <title>Genomic Encyclopedia of Type Strains, Phase III (KMG-III): the genomes of soil and plant-associated and newly described type strains.</title>
        <authorList>
            <person name="Whitman W."/>
        </authorList>
    </citation>
    <scope>NUCLEOTIDE SEQUENCE [LARGE SCALE GENOMIC DNA]</scope>
    <source>
        <strain evidence="2 4">CECT 8088</strain>
    </source>
</reference>
<protein>
    <submittedName>
        <fullName evidence="3">DUF333 domain-containing protein</fullName>
    </submittedName>
</protein>
<accession>A0A839UZA5</accession>
<feature type="signal peptide" evidence="1">
    <location>
        <begin position="1"/>
        <end position="21"/>
    </location>
</feature>
<reference evidence="3 5" key="1">
    <citation type="submission" date="2020-06" db="EMBL/GenBank/DDBJ databases">
        <title>Description of novel acetic acid bacteria.</title>
        <authorList>
            <person name="Sombolestani A."/>
        </authorList>
    </citation>
    <scope>NUCLEOTIDE SEQUENCE [LARGE SCALE GENOMIC DNA]</scope>
    <source>
        <strain evidence="3 5">LMG 26838</strain>
    </source>
</reference>
<dbReference type="EMBL" id="JACHXV010000005">
    <property type="protein sequence ID" value="MBB3173955.1"/>
    <property type="molecule type" value="Genomic_DNA"/>
</dbReference>
<dbReference type="InterPro" id="IPR005590">
    <property type="entry name" value="DUF333"/>
</dbReference>
<keyword evidence="1" id="KW-0732">Signal</keyword>
<comment type="caution">
    <text evidence="2">The sequence shown here is derived from an EMBL/GenBank/DDBJ whole genome shotgun (WGS) entry which is preliminary data.</text>
</comment>
<dbReference type="AlphaFoldDB" id="A0A839UZA5"/>
<feature type="chain" id="PRO_5036418320" evidence="1">
    <location>
        <begin position="22"/>
        <end position="81"/>
    </location>
</feature>
<dbReference type="Proteomes" id="UP000565205">
    <property type="component" value="Unassembled WGS sequence"/>
</dbReference>
<dbReference type="Pfam" id="PF03891">
    <property type="entry name" value="DUF333"/>
    <property type="match status" value="1"/>
</dbReference>
<gene>
    <name evidence="2" type="ORF">FHR90_001787</name>
    <name evidence="3" type="ORF">HUK83_10620</name>
</gene>
<evidence type="ECO:0000256" key="1">
    <source>
        <dbReference type="SAM" id="SignalP"/>
    </source>
</evidence>
<keyword evidence="4" id="KW-1185">Reference proteome</keyword>
<organism evidence="2 4">
    <name type="scientific">Endobacter medicaginis</name>
    <dbReference type="NCBI Taxonomy" id="1181271"/>
    <lineage>
        <taxon>Bacteria</taxon>
        <taxon>Pseudomonadati</taxon>
        <taxon>Pseudomonadota</taxon>
        <taxon>Alphaproteobacteria</taxon>
        <taxon>Acetobacterales</taxon>
        <taxon>Acetobacteraceae</taxon>
        <taxon>Endobacter</taxon>
    </lineage>
</organism>
<proteinExistence type="predicted"/>
<dbReference type="Proteomes" id="UP000557688">
    <property type="component" value="Unassembled WGS sequence"/>
</dbReference>
<dbReference type="EMBL" id="JABXXQ010000218">
    <property type="protein sequence ID" value="NVN30782.1"/>
    <property type="molecule type" value="Genomic_DNA"/>
</dbReference>
<evidence type="ECO:0000313" key="4">
    <source>
        <dbReference type="Proteomes" id="UP000557688"/>
    </source>
</evidence>